<dbReference type="AlphaFoldDB" id="A0A1D3TVP5"/>
<keyword evidence="1" id="KW-0732">Signal</keyword>
<protein>
    <submittedName>
        <fullName evidence="2">Oligogalacturonide transport system substrate-binding protein</fullName>
    </submittedName>
</protein>
<reference evidence="2 3" key="1">
    <citation type="submission" date="2016-09" db="EMBL/GenBank/DDBJ databases">
        <authorList>
            <person name="Capua I."/>
            <person name="De Benedictis P."/>
            <person name="Joannis T."/>
            <person name="Lombin L.H."/>
            <person name="Cattoli G."/>
        </authorList>
    </citation>
    <scope>NUCLEOTIDE SEQUENCE [LARGE SCALE GENOMIC DNA]</scope>
    <source>
        <strain evidence="2 3">GluBS11</strain>
    </source>
</reference>
<dbReference type="OrthoDB" id="9764112at2"/>
<evidence type="ECO:0000313" key="2">
    <source>
        <dbReference type="EMBL" id="SCP98238.1"/>
    </source>
</evidence>
<dbReference type="PANTHER" id="PTHR43649">
    <property type="entry name" value="ARABINOSE-BINDING PROTEIN-RELATED"/>
    <property type="match status" value="1"/>
</dbReference>
<dbReference type="SUPFAM" id="SSF53850">
    <property type="entry name" value="Periplasmic binding protein-like II"/>
    <property type="match status" value="1"/>
</dbReference>
<feature type="signal peptide" evidence="1">
    <location>
        <begin position="1"/>
        <end position="21"/>
    </location>
</feature>
<organism evidence="2 3">
    <name type="scientific">Anaerobium acetethylicum</name>
    <dbReference type="NCBI Taxonomy" id="1619234"/>
    <lineage>
        <taxon>Bacteria</taxon>
        <taxon>Bacillati</taxon>
        <taxon>Bacillota</taxon>
        <taxon>Clostridia</taxon>
        <taxon>Lachnospirales</taxon>
        <taxon>Lachnospiraceae</taxon>
        <taxon>Anaerobium</taxon>
    </lineage>
</organism>
<evidence type="ECO:0000313" key="3">
    <source>
        <dbReference type="Proteomes" id="UP000199315"/>
    </source>
</evidence>
<gene>
    <name evidence="2" type="ORF">SAMN05421730_101827</name>
</gene>
<proteinExistence type="predicted"/>
<evidence type="ECO:0000256" key="1">
    <source>
        <dbReference type="SAM" id="SignalP"/>
    </source>
</evidence>
<name>A0A1D3TVP5_9FIRM</name>
<dbReference type="Pfam" id="PF13416">
    <property type="entry name" value="SBP_bac_8"/>
    <property type="match status" value="1"/>
</dbReference>
<keyword evidence="3" id="KW-1185">Reference proteome</keyword>
<dbReference type="Proteomes" id="UP000199315">
    <property type="component" value="Unassembled WGS sequence"/>
</dbReference>
<dbReference type="EMBL" id="FMKA01000018">
    <property type="protein sequence ID" value="SCP98238.1"/>
    <property type="molecule type" value="Genomic_DNA"/>
</dbReference>
<sequence>MKKMKRFLALALSCTMIFSLAGCGGTEKETKTETEATTEETEADDKLVNDGEYEECTIRLSWWGGEARHEVTQAAVNAFMEAYPGIKVETEFAAWTGWEDKMSTAFYAGTEPDVNQINWNWITAYSSDGSVFYDLNKASEIIDLSQFSDESLTECTVADKLQGIPVAMTGRIFYWNQTTFEKAGISVPTTMEELLNAGQIFKEKLGEDYYPLVLNEYDRMILMVYYLESVYGKNWVEDGEVNYTQEEIEKGLEFIKLLEEKHVTPTVMQIIGDGAESLDKNQKWMSGKYAGIFEWDSSANKFKGALEAGQTFTVGDYFKDMGDYQGGFAKVSLAFAISEKTEHPKEAAMLINFLMNEEAGVKAMGSERGVPLSKKALELCETNGLLDATVAEANGKVLDWASFTLDPMFEDAGLKGNPDGVYFDVMSGLSYGDYTVEDAAAELLDGINGVLSK</sequence>
<dbReference type="InterPro" id="IPR050490">
    <property type="entry name" value="Bact_solute-bd_prot1"/>
</dbReference>
<dbReference type="PROSITE" id="PS51257">
    <property type="entry name" value="PROKAR_LIPOPROTEIN"/>
    <property type="match status" value="1"/>
</dbReference>
<dbReference type="InterPro" id="IPR006059">
    <property type="entry name" value="SBP"/>
</dbReference>
<feature type="chain" id="PRO_5038748144" evidence="1">
    <location>
        <begin position="22"/>
        <end position="453"/>
    </location>
</feature>
<dbReference type="PANTHER" id="PTHR43649:SF11">
    <property type="entry name" value="ABC TRANSPORTER SUBSTRATE-BINDING PROTEIN YESO-RELATED"/>
    <property type="match status" value="1"/>
</dbReference>
<accession>A0A1D3TVP5</accession>
<dbReference type="Gene3D" id="3.40.190.10">
    <property type="entry name" value="Periplasmic binding protein-like II"/>
    <property type="match status" value="2"/>
</dbReference>
<dbReference type="STRING" id="1619234.SAMN05421730_101827"/>